<name>A0A6G7Y9D1_9ACTN</name>
<keyword evidence="2" id="KW-1185">Reference proteome</keyword>
<dbReference type="Gene3D" id="3.40.50.720">
    <property type="entry name" value="NAD(P)-binding Rossmann-like Domain"/>
    <property type="match status" value="1"/>
</dbReference>
<evidence type="ECO:0008006" key="3">
    <source>
        <dbReference type="Google" id="ProtNLM"/>
    </source>
</evidence>
<dbReference type="KEGG" id="prv:G7070_14730"/>
<dbReference type="EMBL" id="CP049865">
    <property type="protein sequence ID" value="QIK73286.1"/>
    <property type="molecule type" value="Genomic_DNA"/>
</dbReference>
<gene>
    <name evidence="1" type="ORF">G7070_14730</name>
</gene>
<proteinExistence type="predicted"/>
<evidence type="ECO:0000313" key="2">
    <source>
        <dbReference type="Proteomes" id="UP000501058"/>
    </source>
</evidence>
<accession>A0A6G7Y9D1</accession>
<dbReference type="Proteomes" id="UP000501058">
    <property type="component" value="Chromosome"/>
</dbReference>
<organism evidence="1 2">
    <name type="scientific">Propioniciclava coleopterorum</name>
    <dbReference type="NCBI Taxonomy" id="2714937"/>
    <lineage>
        <taxon>Bacteria</taxon>
        <taxon>Bacillati</taxon>
        <taxon>Actinomycetota</taxon>
        <taxon>Actinomycetes</taxon>
        <taxon>Propionibacteriales</taxon>
        <taxon>Propionibacteriaceae</taxon>
        <taxon>Propioniciclava</taxon>
    </lineage>
</organism>
<dbReference type="AlphaFoldDB" id="A0A6G7Y9D1"/>
<dbReference type="RefSeq" id="WP_166234355.1">
    <property type="nucleotide sequence ID" value="NZ_CP049865.1"/>
</dbReference>
<sequence length="265" mass="27401">MAIRYRLRADLSVVRRPDATVQVGLDVTDQVLLPDAPDGAAPLIRSLRAGATLADLERARGAVPLAWLRRAVASLATAGLLVPDGRAGPAPPVIVGDGLLADAVASAAGVAAIPASAWSPEAHPGRLVVLCPGAVEVDRVAARELARAGRPHLVVRAEPERAVVGPFVIPGAACVACTDLVRRDLDPGWPHVLIQLCRTRHSPARAWAAWAAGTALAQATAWSSGTLPDTVGGTLELSCADGVLGARRWPVRPDCLSHPAEELAA</sequence>
<reference evidence="1 2" key="1">
    <citation type="submission" date="2020-03" db="EMBL/GenBank/DDBJ databases">
        <title>Propioniciclava sp. nov., isolated from Hydrophilus acuminatus.</title>
        <authorList>
            <person name="Hyun D.-W."/>
            <person name="Bae J.-W."/>
        </authorList>
    </citation>
    <scope>NUCLEOTIDE SEQUENCE [LARGE SCALE GENOMIC DNA]</scope>
    <source>
        <strain evidence="1 2">HDW11</strain>
    </source>
</reference>
<evidence type="ECO:0000313" key="1">
    <source>
        <dbReference type="EMBL" id="QIK73286.1"/>
    </source>
</evidence>
<protein>
    <recommendedName>
        <fullName evidence="3">Bacteriocin biosynthesis cyclodehydratase domain-containing protein</fullName>
    </recommendedName>
</protein>